<keyword evidence="1" id="KW-0175">Coiled coil</keyword>
<reference evidence="3 4" key="1">
    <citation type="submission" date="2024-06" db="EMBL/GenBank/DDBJ databases">
        <title>The draft genome of Grus japonensis, version 3.</title>
        <authorList>
            <person name="Nabeshima K."/>
            <person name="Suzuki S."/>
            <person name="Onuma M."/>
        </authorList>
    </citation>
    <scope>NUCLEOTIDE SEQUENCE [LARGE SCALE GENOMIC DNA]</scope>
    <source>
        <strain evidence="3 4">451A</strain>
    </source>
</reference>
<name>A0ABC9W449_GRUJA</name>
<evidence type="ECO:0000313" key="3">
    <source>
        <dbReference type="EMBL" id="GAB0180370.1"/>
    </source>
</evidence>
<dbReference type="PANTHER" id="PTHR24200">
    <property type="entry name" value="TOUCAN, ISOFORM A"/>
    <property type="match status" value="1"/>
</dbReference>
<keyword evidence="4" id="KW-1185">Reference proteome</keyword>
<dbReference type="Proteomes" id="UP001623348">
    <property type="component" value="Unassembled WGS sequence"/>
</dbReference>
<comment type="caution">
    <text evidence="3">The sequence shown here is derived from an EMBL/GenBank/DDBJ whole genome shotgun (WGS) entry which is preliminary data.</text>
</comment>
<feature type="compositionally biased region" description="Polar residues" evidence="2">
    <location>
        <begin position="53"/>
        <end position="66"/>
    </location>
</feature>
<gene>
    <name evidence="3" type="ORF">GRJ2_000502300</name>
</gene>
<organism evidence="3 4">
    <name type="scientific">Grus japonensis</name>
    <name type="common">Japanese crane</name>
    <name type="synonym">Red-crowned crane</name>
    <dbReference type="NCBI Taxonomy" id="30415"/>
    <lineage>
        <taxon>Eukaryota</taxon>
        <taxon>Metazoa</taxon>
        <taxon>Chordata</taxon>
        <taxon>Craniata</taxon>
        <taxon>Vertebrata</taxon>
        <taxon>Euteleostomi</taxon>
        <taxon>Archelosauria</taxon>
        <taxon>Archosauria</taxon>
        <taxon>Dinosauria</taxon>
        <taxon>Saurischia</taxon>
        <taxon>Theropoda</taxon>
        <taxon>Coelurosauria</taxon>
        <taxon>Aves</taxon>
        <taxon>Neognathae</taxon>
        <taxon>Neoaves</taxon>
        <taxon>Gruiformes</taxon>
        <taxon>Gruidae</taxon>
        <taxon>Grus</taxon>
    </lineage>
</organism>
<dbReference type="PANTHER" id="PTHR24200:SF14">
    <property type="entry name" value="MICROTUBULE-ASSOCIATED TUMOR SUPPRESSOR CANDIDATE 2"/>
    <property type="match status" value="1"/>
</dbReference>
<evidence type="ECO:0000256" key="2">
    <source>
        <dbReference type="SAM" id="MobiDB-lite"/>
    </source>
</evidence>
<dbReference type="AlphaFoldDB" id="A0ABC9W449"/>
<proteinExistence type="predicted"/>
<evidence type="ECO:0000256" key="1">
    <source>
        <dbReference type="ARBA" id="ARBA00023054"/>
    </source>
</evidence>
<dbReference type="InterPro" id="IPR051293">
    <property type="entry name" value="MTUS1/CCDC69"/>
</dbReference>
<feature type="compositionally biased region" description="Basic and acidic residues" evidence="2">
    <location>
        <begin position="109"/>
        <end position="119"/>
    </location>
</feature>
<feature type="compositionally biased region" description="Low complexity" evidence="2">
    <location>
        <begin position="78"/>
        <end position="108"/>
    </location>
</feature>
<evidence type="ECO:0000313" key="4">
    <source>
        <dbReference type="Proteomes" id="UP001623348"/>
    </source>
</evidence>
<protein>
    <submittedName>
        <fullName evidence="3">Microtubule-associated tumor suppressor candidate 2</fullName>
    </submittedName>
</protein>
<sequence length="241" mass="26661">MPAGSKTGPLLAKAKPISASVITYLRSRKTLRERELLQPERGVRRCKKLCRHQGSSFGNEEQTTPKAYTPSKDVPKGSSKSTTQVSSSTVTPRRSLLPAPKTATAPAGLKKEVQKDQDANRPAVSSPKRSAVTATKLHSPGHPKQRPTTPKNGFSPKPGESRDAEKQFVQRLKEKCDEQSRQLSNIRDELKRASCGFDVFAITTQHFFRQCQRTSPIWTHLCQWSRRCLALPGGGFVAMPD</sequence>
<accession>A0ABC9W449</accession>
<feature type="region of interest" description="Disordered" evidence="2">
    <location>
        <begin position="51"/>
        <end position="165"/>
    </location>
</feature>
<dbReference type="EMBL" id="BAAFJT010000001">
    <property type="protein sequence ID" value="GAB0180370.1"/>
    <property type="molecule type" value="Genomic_DNA"/>
</dbReference>